<evidence type="ECO:0000313" key="2">
    <source>
        <dbReference type="Proteomes" id="UP001604277"/>
    </source>
</evidence>
<reference evidence="2" key="1">
    <citation type="submission" date="2024-07" db="EMBL/GenBank/DDBJ databases">
        <title>Two chromosome-level genome assemblies of Korean endemic species Abeliophyllum distichum and Forsythia ovata (Oleaceae).</title>
        <authorList>
            <person name="Jang H."/>
        </authorList>
    </citation>
    <scope>NUCLEOTIDE SEQUENCE [LARGE SCALE GENOMIC DNA]</scope>
</reference>
<accession>A0ABD1WGJ2</accession>
<dbReference type="Proteomes" id="UP001604277">
    <property type="component" value="Unassembled WGS sequence"/>
</dbReference>
<evidence type="ECO:0000313" key="1">
    <source>
        <dbReference type="EMBL" id="KAL2548560.1"/>
    </source>
</evidence>
<keyword evidence="2" id="KW-1185">Reference proteome</keyword>
<dbReference type="EMBL" id="JBFOLJ010000003">
    <property type="protein sequence ID" value="KAL2548560.1"/>
    <property type="molecule type" value="Genomic_DNA"/>
</dbReference>
<dbReference type="InterPro" id="IPR012876">
    <property type="entry name" value="DUF1677_pln"/>
</dbReference>
<organism evidence="1 2">
    <name type="scientific">Forsythia ovata</name>
    <dbReference type="NCBI Taxonomy" id="205694"/>
    <lineage>
        <taxon>Eukaryota</taxon>
        <taxon>Viridiplantae</taxon>
        <taxon>Streptophyta</taxon>
        <taxon>Embryophyta</taxon>
        <taxon>Tracheophyta</taxon>
        <taxon>Spermatophyta</taxon>
        <taxon>Magnoliopsida</taxon>
        <taxon>eudicotyledons</taxon>
        <taxon>Gunneridae</taxon>
        <taxon>Pentapetalae</taxon>
        <taxon>asterids</taxon>
        <taxon>lamiids</taxon>
        <taxon>Lamiales</taxon>
        <taxon>Oleaceae</taxon>
        <taxon>Forsythieae</taxon>
        <taxon>Forsythia</taxon>
    </lineage>
</organism>
<protein>
    <submittedName>
        <fullName evidence="1">Uncharacterized protein</fullName>
    </submittedName>
</protein>
<proteinExistence type="predicted"/>
<dbReference type="Pfam" id="PF07911">
    <property type="entry name" value="DUF1677"/>
    <property type="match status" value="1"/>
</dbReference>
<dbReference type="AlphaFoldDB" id="A0ABD1WGJ2"/>
<name>A0ABD1WGJ2_9LAMI</name>
<gene>
    <name evidence="1" type="ORF">Fot_10090</name>
</gene>
<dbReference type="PANTHER" id="PTHR33108">
    <property type="entry name" value="OS01G0745000 PROTEIN"/>
    <property type="match status" value="1"/>
</dbReference>
<comment type="caution">
    <text evidence="1">The sequence shown here is derived from an EMBL/GenBank/DDBJ whole genome shotgun (WGS) entry which is preliminary data.</text>
</comment>
<sequence>MAAASDLTASIDISVLQERLTNMINLVNSDIRYCLNIQVKSKVFRQQMTTAAMSGIEIAQKSATIMKRSDLEFAICECCGLSEECTEAYVARVRERYQGWWICGLCAEAVKDEIARSEKRIGNEEALNQHMSFCKKFRTLRPPKNPTEELISAVKQLLLRSLDSPRSSPVRKAGLVRSESCCSAMDD</sequence>
<dbReference type="PANTHER" id="PTHR33108:SF76">
    <property type="entry name" value="OS06G0199402 PROTEIN"/>
    <property type="match status" value="1"/>
</dbReference>